<evidence type="ECO:0000256" key="1">
    <source>
        <dbReference type="ARBA" id="ARBA00004236"/>
    </source>
</evidence>
<name>A0A1E7DUB5_9BACI</name>
<evidence type="ECO:0000313" key="7">
    <source>
        <dbReference type="Proteomes" id="UP000095658"/>
    </source>
</evidence>
<keyword evidence="2" id="KW-1003">Cell membrane</keyword>
<dbReference type="GO" id="GO:0005886">
    <property type="term" value="C:plasma membrane"/>
    <property type="evidence" value="ECO:0007669"/>
    <property type="project" value="UniProtKB-SubCell"/>
</dbReference>
<dbReference type="PROSITE" id="PS50885">
    <property type="entry name" value="HAMP"/>
    <property type="match status" value="1"/>
</dbReference>
<dbReference type="InterPro" id="IPR024478">
    <property type="entry name" value="HlyB_4HB_MCP"/>
</dbReference>
<feature type="domain" description="HAMP" evidence="5">
    <location>
        <begin position="202"/>
        <end position="245"/>
    </location>
</feature>
<dbReference type="Proteomes" id="UP000095658">
    <property type="component" value="Unassembled WGS sequence"/>
</dbReference>
<evidence type="ECO:0000256" key="4">
    <source>
        <dbReference type="SAM" id="Phobius"/>
    </source>
</evidence>
<dbReference type="CDD" id="cd06225">
    <property type="entry name" value="HAMP"/>
    <property type="match status" value="1"/>
</dbReference>
<keyword evidence="3 4" id="KW-0472">Membrane</keyword>
<keyword evidence="7" id="KW-1185">Reference proteome</keyword>
<evidence type="ECO:0000259" key="5">
    <source>
        <dbReference type="PROSITE" id="PS50885"/>
    </source>
</evidence>
<dbReference type="InterPro" id="IPR003660">
    <property type="entry name" value="HAMP_dom"/>
</dbReference>
<dbReference type="Gene3D" id="6.10.340.10">
    <property type="match status" value="1"/>
</dbReference>
<dbReference type="GO" id="GO:0007165">
    <property type="term" value="P:signal transduction"/>
    <property type="evidence" value="ECO:0007669"/>
    <property type="project" value="InterPro"/>
</dbReference>
<dbReference type="EMBL" id="MAMP01000004">
    <property type="protein sequence ID" value="OES46278.1"/>
    <property type="molecule type" value="Genomic_DNA"/>
</dbReference>
<dbReference type="AlphaFoldDB" id="A0A1E7DUB5"/>
<organism evidence="6 7">
    <name type="scientific">Domibacillus iocasae</name>
    <dbReference type="NCBI Taxonomy" id="1714016"/>
    <lineage>
        <taxon>Bacteria</taxon>
        <taxon>Bacillati</taxon>
        <taxon>Bacillota</taxon>
        <taxon>Bacilli</taxon>
        <taxon>Bacillales</taxon>
        <taxon>Bacillaceae</taxon>
        <taxon>Domibacillus</taxon>
    </lineage>
</organism>
<evidence type="ECO:0000256" key="2">
    <source>
        <dbReference type="ARBA" id="ARBA00022475"/>
    </source>
</evidence>
<keyword evidence="4" id="KW-0812">Transmembrane</keyword>
<gene>
    <name evidence="6" type="ORF">BA724_15640</name>
</gene>
<dbReference type="Pfam" id="PF00672">
    <property type="entry name" value="HAMP"/>
    <property type="match status" value="1"/>
</dbReference>
<comment type="subcellular location">
    <subcellularLocation>
        <location evidence="1">Cell membrane</location>
    </subcellularLocation>
</comment>
<keyword evidence="4" id="KW-1133">Transmembrane helix</keyword>
<dbReference type="RefSeq" id="WP_069937178.1">
    <property type="nucleotide sequence ID" value="NZ_MAMP01000004.1"/>
</dbReference>
<dbReference type="PANTHER" id="PTHR32089">
    <property type="entry name" value="METHYL-ACCEPTING CHEMOTAXIS PROTEIN MCPB"/>
    <property type="match status" value="1"/>
</dbReference>
<evidence type="ECO:0000256" key="3">
    <source>
        <dbReference type="ARBA" id="ARBA00023136"/>
    </source>
</evidence>
<proteinExistence type="predicted"/>
<comment type="caution">
    <text evidence="6">The sequence shown here is derived from an EMBL/GenBank/DDBJ whole genome shotgun (WGS) entry which is preliminary data.</text>
</comment>
<dbReference type="PANTHER" id="PTHR32089:SF112">
    <property type="entry name" value="LYSOZYME-LIKE PROTEIN-RELATED"/>
    <property type="match status" value="1"/>
</dbReference>
<reference evidence="6 7" key="1">
    <citation type="submission" date="2016-06" db="EMBL/GenBank/DDBJ databases">
        <title>Domibacillus iocasae genome sequencing.</title>
        <authorList>
            <person name="Verma A."/>
            <person name="Pal Y."/>
            <person name="Ojha A.K."/>
            <person name="Krishnamurthi S."/>
        </authorList>
    </citation>
    <scope>NUCLEOTIDE SEQUENCE [LARGE SCALE GENOMIC DNA]</scope>
    <source>
        <strain evidence="6 7">DSM 29979</strain>
    </source>
</reference>
<protein>
    <recommendedName>
        <fullName evidence="5">HAMP domain-containing protein</fullName>
    </recommendedName>
</protein>
<feature type="transmembrane region" description="Helical" evidence="4">
    <location>
        <begin position="180"/>
        <end position="205"/>
    </location>
</feature>
<dbReference type="Pfam" id="PF12729">
    <property type="entry name" value="4HB_MCP_1"/>
    <property type="match status" value="1"/>
</dbReference>
<dbReference type="STRING" id="1714016.BA724_15640"/>
<accession>A0A1E7DUB5</accession>
<evidence type="ECO:0000313" key="6">
    <source>
        <dbReference type="EMBL" id="OES46278.1"/>
    </source>
</evidence>
<sequence length="245" mass="28054">MSIKLKLIILVAVLIAAMISTGIFSIYTFNDTNKQMLEIQEDAKLLQIAKHLQYRLTGISNDERAFLINGDPQFTEGMAEKKEGIDVYLQESLKLAAHTAETEKIKEIQSYIEDYWAVSEQVVNLYGTERNKALALHFEEERTIRKEQLDPSVDELIEAIEAEMAIDNQHLTDQRERNTLVLVLLVFLTLLFGSMFAWFIIASIMKPLRLFNRQLKEISQGGGDLTQKIELKTNDEFAKLAHSFN</sequence>